<protein>
    <submittedName>
        <fullName evidence="1">Uncharacterized protein</fullName>
    </submittedName>
</protein>
<gene>
    <name evidence="1" type="ORF">LTR37_007698</name>
</gene>
<keyword evidence="2" id="KW-1185">Reference proteome</keyword>
<accession>A0ACC3NE39</accession>
<comment type="caution">
    <text evidence="1">The sequence shown here is derived from an EMBL/GenBank/DDBJ whole genome shotgun (WGS) entry which is preliminary data.</text>
</comment>
<proteinExistence type="predicted"/>
<organism evidence="1 2">
    <name type="scientific">Vermiconidia calcicola</name>
    <dbReference type="NCBI Taxonomy" id="1690605"/>
    <lineage>
        <taxon>Eukaryota</taxon>
        <taxon>Fungi</taxon>
        <taxon>Dikarya</taxon>
        <taxon>Ascomycota</taxon>
        <taxon>Pezizomycotina</taxon>
        <taxon>Dothideomycetes</taxon>
        <taxon>Dothideomycetidae</taxon>
        <taxon>Mycosphaerellales</taxon>
        <taxon>Extremaceae</taxon>
        <taxon>Vermiconidia</taxon>
    </lineage>
</organism>
<dbReference type="Proteomes" id="UP001281147">
    <property type="component" value="Unassembled WGS sequence"/>
</dbReference>
<evidence type="ECO:0000313" key="1">
    <source>
        <dbReference type="EMBL" id="KAK3714718.1"/>
    </source>
</evidence>
<evidence type="ECO:0000313" key="2">
    <source>
        <dbReference type="Proteomes" id="UP001281147"/>
    </source>
</evidence>
<sequence length="614" mass="68796">MCTQFNYKCYYEKHSRKRSKIVEQSAEHDLKTDFFVHHEPSTEDRPSIEDVAKMRSMEANSGIAFTRLLGQRLDPSSGPKLFTFGWNLGAGLNRTPTFTHAPISDLMGQDQMYAMARLYFENVHPLYGFLDQEWVMEQLNLRWAQPDLCKAPDHLFANIAAVGSQFSDGSIQPTIPAIVDSAKRALESTSLMLPPALTDVQSWVLRALYLRSTDHPHAVHMCSCIALHLVEALGLHQEANSSALHPAVGSDQVHDAEIRRRTFWIARMMNTWVSFEYGRTRVALRGITAELPTPREGDYTTDYINLYSLSCCLDPERDNSKWEEFLRQLENYEARHDGIELSKANLGMCGYRRLRLANPNLSSDTINRIIKIGLNGLEAARRMAEKGMPWWHVANVPFQVVCVFLAMDVRDSLMHIATAIRMLEEVVERFQTVAMKEALKTARFLVRLSKKRKDDDSEVLGLSLKKVLDAAADGDPQPENLQPKPAGNGSNGFPIPSLGHPSTAGSISSDDWGLDVMDNTDFDWNFFLTADMPAFNGFAPDGTISGQINIWLLLLSWLDMNVATAKALGSRSWAREQELVGPYSLAADVREERSATGCASPNPKHTCTFVQASP</sequence>
<dbReference type="EMBL" id="JAUTXU010000054">
    <property type="protein sequence ID" value="KAK3714718.1"/>
    <property type="molecule type" value="Genomic_DNA"/>
</dbReference>
<name>A0ACC3NE39_9PEZI</name>
<reference evidence="1" key="1">
    <citation type="submission" date="2023-07" db="EMBL/GenBank/DDBJ databases">
        <title>Black Yeasts Isolated from many extreme environments.</title>
        <authorList>
            <person name="Coleine C."/>
            <person name="Stajich J.E."/>
            <person name="Selbmann L."/>
        </authorList>
    </citation>
    <scope>NUCLEOTIDE SEQUENCE</scope>
    <source>
        <strain evidence="1">CCFEE 5714</strain>
    </source>
</reference>